<protein>
    <submittedName>
        <fullName evidence="2">Uncharacterized protein</fullName>
    </submittedName>
</protein>
<keyword evidence="1" id="KW-1133">Transmembrane helix</keyword>
<dbReference type="EMBL" id="FPHZ01000231">
    <property type="protein sequence ID" value="SFV89495.1"/>
    <property type="molecule type" value="Genomic_DNA"/>
</dbReference>
<sequence length="50" mass="5792">MNNHQKSIFYQLSIFLNPALVLLGLSVRKSPIWQKLNFANRLYLCKGLSI</sequence>
<dbReference type="AlphaFoldDB" id="A0A1W1E6B8"/>
<name>A0A1W1E6B8_9ZZZZ</name>
<accession>A0A1W1E6B8</accession>
<evidence type="ECO:0000313" key="2">
    <source>
        <dbReference type="EMBL" id="SFV89495.1"/>
    </source>
</evidence>
<proteinExistence type="predicted"/>
<evidence type="ECO:0000256" key="1">
    <source>
        <dbReference type="SAM" id="Phobius"/>
    </source>
</evidence>
<gene>
    <name evidence="2" type="ORF">MNB_SUP05-SYMBIONT-5-161</name>
</gene>
<reference evidence="2" key="1">
    <citation type="submission" date="2016-10" db="EMBL/GenBank/DDBJ databases">
        <authorList>
            <person name="de Groot N.N."/>
        </authorList>
    </citation>
    <scope>NUCLEOTIDE SEQUENCE</scope>
</reference>
<organism evidence="2">
    <name type="scientific">hydrothermal vent metagenome</name>
    <dbReference type="NCBI Taxonomy" id="652676"/>
    <lineage>
        <taxon>unclassified sequences</taxon>
        <taxon>metagenomes</taxon>
        <taxon>ecological metagenomes</taxon>
    </lineage>
</organism>
<keyword evidence="1" id="KW-0812">Transmembrane</keyword>
<keyword evidence="1" id="KW-0472">Membrane</keyword>
<feature type="transmembrane region" description="Helical" evidence="1">
    <location>
        <begin position="7"/>
        <end position="27"/>
    </location>
</feature>